<dbReference type="InterPro" id="IPR009027">
    <property type="entry name" value="Ribosomal_bL9/RNase_H1_N"/>
</dbReference>
<feature type="domain" description="Ribonuclease H1 N-terminal" evidence="2">
    <location>
        <begin position="192"/>
        <end position="233"/>
    </location>
</feature>
<evidence type="ECO:0000256" key="1">
    <source>
        <dbReference type="SAM" id="MobiDB-lite"/>
    </source>
</evidence>
<feature type="region of interest" description="Disordered" evidence="1">
    <location>
        <begin position="242"/>
        <end position="264"/>
    </location>
</feature>
<comment type="caution">
    <text evidence="3">The sequence shown here is derived from an EMBL/GenBank/DDBJ whole genome shotgun (WGS) entry which is preliminary data.</text>
</comment>
<keyword evidence="4" id="KW-1185">Reference proteome</keyword>
<protein>
    <recommendedName>
        <fullName evidence="2">Ribonuclease H1 N-terminal domain-containing protein</fullName>
    </recommendedName>
</protein>
<proteinExistence type="predicted"/>
<evidence type="ECO:0000313" key="3">
    <source>
        <dbReference type="EMBL" id="KAJ7020484.1"/>
    </source>
</evidence>
<dbReference type="Gene3D" id="3.40.970.10">
    <property type="entry name" value="Ribonuclease H1, N-terminal domain"/>
    <property type="match status" value="2"/>
</dbReference>
<feature type="compositionally biased region" description="Pro residues" evidence="1">
    <location>
        <begin position="128"/>
        <end position="139"/>
    </location>
</feature>
<dbReference type="SUPFAM" id="SSF55658">
    <property type="entry name" value="L9 N-domain-like"/>
    <property type="match status" value="2"/>
</dbReference>
<dbReference type="AlphaFoldDB" id="A0AAD6WTK8"/>
<evidence type="ECO:0000313" key="4">
    <source>
        <dbReference type="Proteomes" id="UP001218188"/>
    </source>
</evidence>
<feature type="domain" description="Ribonuclease H1 N-terminal" evidence="2">
    <location>
        <begin position="278"/>
        <end position="319"/>
    </location>
</feature>
<dbReference type="EMBL" id="JARJCM010000261">
    <property type="protein sequence ID" value="KAJ7020484.1"/>
    <property type="molecule type" value="Genomic_DNA"/>
</dbReference>
<name>A0AAD6WTK8_9AGAR</name>
<sequence>MAAHHDLSPAELAALISPDNHPDRLSAQELDALLGHLALDELQEVVDLLGMDSLARQLPPILYKLLVVTQRLTRRTPSESDDAIDSIIRNMDVLTWLSDESTITDPHTPPPSSPELPTTPARTRPSRSAPPTPQHPIQPPSGARSAYDVRSPSVSVRTVSWLEAGALSQGMRLGAVHGLGSRSHSRSGPHGAYAVFYGGEIGVFDHWADASRSVTGHGLAIHCGFPTRNAASEALEYARAHGWTGDSTPPHGTSPTPLPSLSSYEDNPLNSTGQRDRWYAVCRGVVPGVYRSWLECSLNTVGVKGNLCASFTSRAAAESAYTAAMDAGFVQVLARVNPI</sequence>
<evidence type="ECO:0000259" key="2">
    <source>
        <dbReference type="Pfam" id="PF01693"/>
    </source>
</evidence>
<dbReference type="Proteomes" id="UP001218188">
    <property type="component" value="Unassembled WGS sequence"/>
</dbReference>
<organism evidence="3 4">
    <name type="scientific">Mycena alexandri</name>
    <dbReference type="NCBI Taxonomy" id="1745969"/>
    <lineage>
        <taxon>Eukaryota</taxon>
        <taxon>Fungi</taxon>
        <taxon>Dikarya</taxon>
        <taxon>Basidiomycota</taxon>
        <taxon>Agaricomycotina</taxon>
        <taxon>Agaricomycetes</taxon>
        <taxon>Agaricomycetidae</taxon>
        <taxon>Agaricales</taxon>
        <taxon>Marasmiineae</taxon>
        <taxon>Mycenaceae</taxon>
        <taxon>Mycena</taxon>
    </lineage>
</organism>
<feature type="region of interest" description="Disordered" evidence="1">
    <location>
        <begin position="101"/>
        <end position="149"/>
    </location>
</feature>
<dbReference type="InterPro" id="IPR037056">
    <property type="entry name" value="RNase_H1_N_sf"/>
</dbReference>
<accession>A0AAD6WTK8</accession>
<reference evidence="3" key="1">
    <citation type="submission" date="2023-03" db="EMBL/GenBank/DDBJ databases">
        <title>Massive genome expansion in bonnet fungi (Mycena s.s.) driven by repeated elements and novel gene families across ecological guilds.</title>
        <authorList>
            <consortium name="Lawrence Berkeley National Laboratory"/>
            <person name="Harder C.B."/>
            <person name="Miyauchi S."/>
            <person name="Viragh M."/>
            <person name="Kuo A."/>
            <person name="Thoen E."/>
            <person name="Andreopoulos B."/>
            <person name="Lu D."/>
            <person name="Skrede I."/>
            <person name="Drula E."/>
            <person name="Henrissat B."/>
            <person name="Morin E."/>
            <person name="Kohler A."/>
            <person name="Barry K."/>
            <person name="LaButti K."/>
            <person name="Morin E."/>
            <person name="Salamov A."/>
            <person name="Lipzen A."/>
            <person name="Mereny Z."/>
            <person name="Hegedus B."/>
            <person name="Baldrian P."/>
            <person name="Stursova M."/>
            <person name="Weitz H."/>
            <person name="Taylor A."/>
            <person name="Grigoriev I.V."/>
            <person name="Nagy L.G."/>
            <person name="Martin F."/>
            <person name="Kauserud H."/>
        </authorList>
    </citation>
    <scope>NUCLEOTIDE SEQUENCE</scope>
    <source>
        <strain evidence="3">CBHHK200</strain>
    </source>
</reference>
<dbReference type="InterPro" id="IPR011320">
    <property type="entry name" value="RNase_H1_N"/>
</dbReference>
<gene>
    <name evidence="3" type="ORF">C8F04DRAFT_1196585</name>
</gene>
<dbReference type="Pfam" id="PF01693">
    <property type="entry name" value="Cauli_VI"/>
    <property type="match status" value="2"/>
</dbReference>
<feature type="compositionally biased region" description="Low complexity" evidence="1">
    <location>
        <begin position="244"/>
        <end position="263"/>
    </location>
</feature>
<feature type="compositionally biased region" description="Low complexity" evidence="1">
    <location>
        <begin position="115"/>
        <end position="127"/>
    </location>
</feature>